<evidence type="ECO:0000256" key="1">
    <source>
        <dbReference type="SAM" id="MobiDB-lite"/>
    </source>
</evidence>
<feature type="region of interest" description="Disordered" evidence="1">
    <location>
        <begin position="1"/>
        <end position="213"/>
    </location>
</feature>
<feature type="compositionally biased region" description="Polar residues" evidence="1">
    <location>
        <begin position="101"/>
        <end position="116"/>
    </location>
</feature>
<evidence type="ECO:0000313" key="3">
    <source>
        <dbReference type="Proteomes" id="UP000298327"/>
    </source>
</evidence>
<dbReference type="AlphaFoldDB" id="A0A4Y9Z812"/>
<evidence type="ECO:0000313" key="2">
    <source>
        <dbReference type="EMBL" id="TFY69951.1"/>
    </source>
</evidence>
<protein>
    <submittedName>
        <fullName evidence="2">Uncharacterized protein</fullName>
    </submittedName>
</protein>
<sequence length="303" mass="32341">MTTGQASYQQHASGLAPPADYPSLSSSGAHMQPPQAGSHTIGPSPVPSHLPATGRPRSRSVQQGPIPPAGHPAVPSSRPRRISHAVSPSTVGRPSHAYAVPSSTVVHQVGSSSSAHGSRMYPESATFGDSRTRPSQASQVAPSVAGPSHGSRNSITQPPADAARTRKGKEPLKPLYTRKPLQFKRPAENSRPSSLIQSEDEGVSTEEGRGGEGWRYSAHDSLKIKKSAKKIKYALYTPEELGMGALTDADVVEKGADMLAQPGGILWVKNMLEMKDKDIQRSHVRLSIMTKLYMDEVTRNSGH</sequence>
<feature type="compositionally biased region" description="Polar residues" evidence="1">
    <location>
        <begin position="127"/>
        <end position="141"/>
    </location>
</feature>
<keyword evidence="3" id="KW-1185">Reference proteome</keyword>
<proteinExistence type="predicted"/>
<gene>
    <name evidence="2" type="ORF">EVG20_g2938</name>
</gene>
<name>A0A4Y9Z812_9AGAM</name>
<accession>A0A4Y9Z812</accession>
<feature type="compositionally biased region" description="Polar residues" evidence="1">
    <location>
        <begin position="1"/>
        <end position="12"/>
    </location>
</feature>
<reference evidence="2 3" key="1">
    <citation type="submission" date="2019-02" db="EMBL/GenBank/DDBJ databases">
        <title>Genome sequencing of the rare red list fungi Dentipellis fragilis.</title>
        <authorList>
            <person name="Buettner E."/>
            <person name="Kellner H."/>
        </authorList>
    </citation>
    <scope>NUCLEOTIDE SEQUENCE [LARGE SCALE GENOMIC DNA]</scope>
    <source>
        <strain evidence="2 3">DSM 105465</strain>
    </source>
</reference>
<dbReference type="Proteomes" id="UP000298327">
    <property type="component" value="Unassembled WGS sequence"/>
</dbReference>
<organism evidence="2 3">
    <name type="scientific">Dentipellis fragilis</name>
    <dbReference type="NCBI Taxonomy" id="205917"/>
    <lineage>
        <taxon>Eukaryota</taxon>
        <taxon>Fungi</taxon>
        <taxon>Dikarya</taxon>
        <taxon>Basidiomycota</taxon>
        <taxon>Agaricomycotina</taxon>
        <taxon>Agaricomycetes</taxon>
        <taxon>Russulales</taxon>
        <taxon>Hericiaceae</taxon>
        <taxon>Dentipellis</taxon>
    </lineage>
</organism>
<comment type="caution">
    <text evidence="2">The sequence shown here is derived from an EMBL/GenBank/DDBJ whole genome shotgun (WGS) entry which is preliminary data.</text>
</comment>
<dbReference type="EMBL" id="SEOQ01000124">
    <property type="protein sequence ID" value="TFY69951.1"/>
    <property type="molecule type" value="Genomic_DNA"/>
</dbReference>